<keyword evidence="3 5" id="KW-0238">DNA-binding</keyword>
<evidence type="ECO:0000256" key="3">
    <source>
        <dbReference type="ARBA" id="ARBA00023125"/>
    </source>
</evidence>
<feature type="domain" description="HTH tetR-type" evidence="6">
    <location>
        <begin position="4"/>
        <end position="64"/>
    </location>
</feature>
<dbReference type="PRINTS" id="PR00455">
    <property type="entry name" value="HTHTETR"/>
</dbReference>
<dbReference type="EMBL" id="JAICCF010000003">
    <property type="protein sequence ID" value="MBW8685924.1"/>
    <property type="molecule type" value="Genomic_DNA"/>
</dbReference>
<dbReference type="PANTHER" id="PTHR30055:SF175">
    <property type="entry name" value="HTH-TYPE TRANSCRIPTIONAL REPRESSOR KSTR2"/>
    <property type="match status" value="1"/>
</dbReference>
<dbReference type="Pfam" id="PF17938">
    <property type="entry name" value="TetR_C_29"/>
    <property type="match status" value="1"/>
</dbReference>
<keyword evidence="8" id="KW-1185">Reference proteome</keyword>
<dbReference type="PANTHER" id="PTHR30055">
    <property type="entry name" value="HTH-TYPE TRANSCRIPTIONAL REGULATOR RUTR"/>
    <property type="match status" value="1"/>
</dbReference>
<proteinExistence type="predicted"/>
<keyword evidence="2" id="KW-0805">Transcription regulation</keyword>
<dbReference type="InterPro" id="IPR050109">
    <property type="entry name" value="HTH-type_TetR-like_transc_reg"/>
</dbReference>
<evidence type="ECO:0000256" key="4">
    <source>
        <dbReference type="ARBA" id="ARBA00023163"/>
    </source>
</evidence>
<reference evidence="7 8" key="1">
    <citation type="submission" date="2021-08" db="EMBL/GenBank/DDBJ databases">
        <title>The genome sequence of Chitinophaga sp. B61.</title>
        <authorList>
            <person name="Zhang X."/>
        </authorList>
    </citation>
    <scope>NUCLEOTIDE SEQUENCE [LARGE SCALE GENOMIC DNA]</scope>
    <source>
        <strain evidence="7 8">B61</strain>
    </source>
</reference>
<sequence>MEYNQKQLSILESAEKLFALHGFHATSVRDIAHEAGVNIAMISYYFGSKEKLIESIFLKRIITWKATLTETLADTSKSYVERLESLVERFVRRIMSNPCFNLMMMRAQIQADIAVNELIHENKKEAYEVIRAFISEGQEKGHFKKNVDVLMMVTTLTGTTNHIMSTRHHFQRMSNLEHLTDSELQEYLIIHTSNHLKNLFKAILLHEA</sequence>
<evidence type="ECO:0000313" key="7">
    <source>
        <dbReference type="EMBL" id="MBW8685924.1"/>
    </source>
</evidence>
<accession>A0ABS7GE27</accession>
<dbReference type="Pfam" id="PF00440">
    <property type="entry name" value="TetR_N"/>
    <property type="match status" value="1"/>
</dbReference>
<keyword evidence="4" id="KW-0804">Transcription</keyword>
<dbReference type="Gene3D" id="1.10.357.10">
    <property type="entry name" value="Tetracycline Repressor, domain 2"/>
    <property type="match status" value="1"/>
</dbReference>
<dbReference type="InterPro" id="IPR001647">
    <property type="entry name" value="HTH_TetR"/>
</dbReference>
<dbReference type="Proteomes" id="UP000812961">
    <property type="component" value="Unassembled WGS sequence"/>
</dbReference>
<dbReference type="InterPro" id="IPR023772">
    <property type="entry name" value="DNA-bd_HTH_TetR-type_CS"/>
</dbReference>
<evidence type="ECO:0000259" key="6">
    <source>
        <dbReference type="PROSITE" id="PS50977"/>
    </source>
</evidence>
<evidence type="ECO:0000313" key="8">
    <source>
        <dbReference type="Proteomes" id="UP000812961"/>
    </source>
</evidence>
<evidence type="ECO:0000256" key="2">
    <source>
        <dbReference type="ARBA" id="ARBA00023015"/>
    </source>
</evidence>
<dbReference type="InterPro" id="IPR036271">
    <property type="entry name" value="Tet_transcr_reg_TetR-rel_C_sf"/>
</dbReference>
<evidence type="ECO:0000256" key="1">
    <source>
        <dbReference type="ARBA" id="ARBA00022491"/>
    </source>
</evidence>
<gene>
    <name evidence="7" type="ORF">K1Y79_16400</name>
</gene>
<dbReference type="PROSITE" id="PS01081">
    <property type="entry name" value="HTH_TETR_1"/>
    <property type="match status" value="1"/>
</dbReference>
<dbReference type="InterPro" id="IPR041474">
    <property type="entry name" value="NicS_C"/>
</dbReference>
<dbReference type="RefSeq" id="WP_220251252.1">
    <property type="nucleotide sequence ID" value="NZ_JAICCF010000003.1"/>
</dbReference>
<name>A0ABS7GE27_9BACT</name>
<feature type="DNA-binding region" description="H-T-H motif" evidence="5">
    <location>
        <begin position="27"/>
        <end position="46"/>
    </location>
</feature>
<protein>
    <submittedName>
        <fullName evidence="7">TetR family transcriptional regulator</fullName>
    </submittedName>
</protein>
<organism evidence="7 8">
    <name type="scientific">Chitinophaga rhizophila</name>
    <dbReference type="NCBI Taxonomy" id="2866212"/>
    <lineage>
        <taxon>Bacteria</taxon>
        <taxon>Pseudomonadati</taxon>
        <taxon>Bacteroidota</taxon>
        <taxon>Chitinophagia</taxon>
        <taxon>Chitinophagales</taxon>
        <taxon>Chitinophagaceae</taxon>
        <taxon>Chitinophaga</taxon>
    </lineage>
</organism>
<dbReference type="PROSITE" id="PS50977">
    <property type="entry name" value="HTH_TETR_2"/>
    <property type="match status" value="1"/>
</dbReference>
<dbReference type="SUPFAM" id="SSF46689">
    <property type="entry name" value="Homeodomain-like"/>
    <property type="match status" value="1"/>
</dbReference>
<comment type="caution">
    <text evidence="7">The sequence shown here is derived from an EMBL/GenBank/DDBJ whole genome shotgun (WGS) entry which is preliminary data.</text>
</comment>
<evidence type="ECO:0000256" key="5">
    <source>
        <dbReference type="PROSITE-ProRule" id="PRU00335"/>
    </source>
</evidence>
<keyword evidence="1" id="KW-0678">Repressor</keyword>
<dbReference type="InterPro" id="IPR009057">
    <property type="entry name" value="Homeodomain-like_sf"/>
</dbReference>
<dbReference type="SUPFAM" id="SSF48498">
    <property type="entry name" value="Tetracyclin repressor-like, C-terminal domain"/>
    <property type="match status" value="1"/>
</dbReference>